<dbReference type="Pfam" id="PF14273">
    <property type="entry name" value="DUF4360"/>
    <property type="match status" value="1"/>
</dbReference>
<sequence length="217" mass="23468">MTQLKKTLLASAVCLMTAATSSALSAATVVDDSVHLDLSQVTIKSIQSSGNGCPNGTVSSTVAPDGKSFVLGFDEYIAEAGPGIPRRENRKVCNLTVVLKIPNGYAYTIADVNYRGYADLDRNVEAMQKSTYFFAGNPREAALRSNFRGPISKDYTISDRLGINSLVWSSCNATAPVVIKTEIKVDNKQARRSSGLITTDTIDGKLTHRYGLMFRKC</sequence>
<feature type="chain" id="PRO_5032605054" evidence="1">
    <location>
        <begin position="27"/>
        <end position="217"/>
    </location>
</feature>
<dbReference type="PANTHER" id="PTHR38847:SF1">
    <property type="entry name" value="PSEUDOURIDINE SYNTHASE RSUA_RLUA-LIKE DOMAIN-CONTAINING PROTEIN"/>
    <property type="match status" value="1"/>
</dbReference>
<dbReference type="AlphaFoldDB" id="A0A853III3"/>
<dbReference type="RefSeq" id="WP_180571846.1">
    <property type="nucleotide sequence ID" value="NZ_JACCKB010000172.1"/>
</dbReference>
<keyword evidence="1" id="KW-0732">Signal</keyword>
<proteinExistence type="predicted"/>
<dbReference type="EMBL" id="JACCKB010000172">
    <property type="protein sequence ID" value="NYZ69881.1"/>
    <property type="molecule type" value="Genomic_DNA"/>
</dbReference>
<evidence type="ECO:0000313" key="2">
    <source>
        <dbReference type="EMBL" id="NYZ69881.1"/>
    </source>
</evidence>
<accession>A0A853III3</accession>
<feature type="signal peptide" evidence="1">
    <location>
        <begin position="1"/>
        <end position="26"/>
    </location>
</feature>
<keyword evidence="3" id="KW-1185">Reference proteome</keyword>
<dbReference type="PANTHER" id="PTHR38847">
    <property type="match status" value="1"/>
</dbReference>
<gene>
    <name evidence="2" type="ORF">H0A36_28105</name>
</gene>
<dbReference type="Proteomes" id="UP000569732">
    <property type="component" value="Unassembled WGS sequence"/>
</dbReference>
<reference evidence="2 3" key="1">
    <citation type="submission" date="2020-07" db="EMBL/GenBank/DDBJ databases">
        <title>Endozoicomonas sp. nov., isolated from sediment.</title>
        <authorList>
            <person name="Gu T."/>
        </authorList>
    </citation>
    <scope>NUCLEOTIDE SEQUENCE [LARGE SCALE GENOMIC DNA]</scope>
    <source>
        <strain evidence="2 3">SM1973</strain>
    </source>
</reference>
<comment type="caution">
    <text evidence="2">The sequence shown here is derived from an EMBL/GenBank/DDBJ whole genome shotgun (WGS) entry which is preliminary data.</text>
</comment>
<protein>
    <submittedName>
        <fullName evidence="2">DUF4360 domain-containing protein</fullName>
    </submittedName>
</protein>
<evidence type="ECO:0000313" key="3">
    <source>
        <dbReference type="Proteomes" id="UP000569732"/>
    </source>
</evidence>
<evidence type="ECO:0000256" key="1">
    <source>
        <dbReference type="SAM" id="SignalP"/>
    </source>
</evidence>
<dbReference type="InterPro" id="IPR025649">
    <property type="entry name" value="DUF4360"/>
</dbReference>
<name>A0A853III3_9GAMM</name>
<organism evidence="2 3">
    <name type="scientific">Spartinivicinus marinus</name>
    <dbReference type="NCBI Taxonomy" id="2994442"/>
    <lineage>
        <taxon>Bacteria</taxon>
        <taxon>Pseudomonadati</taxon>
        <taxon>Pseudomonadota</taxon>
        <taxon>Gammaproteobacteria</taxon>
        <taxon>Oceanospirillales</taxon>
        <taxon>Zooshikellaceae</taxon>
        <taxon>Spartinivicinus</taxon>
    </lineage>
</organism>